<gene>
    <name evidence="2" type="ORF">S12H4_17747</name>
</gene>
<name>X1S162_9ZZZZ</name>
<protein>
    <recommendedName>
        <fullName evidence="1">SpoVT-AbrB domain-containing protein</fullName>
    </recommendedName>
</protein>
<feature type="domain" description="SpoVT-AbrB" evidence="1">
    <location>
        <begin position="11"/>
        <end position="51"/>
    </location>
</feature>
<evidence type="ECO:0000313" key="2">
    <source>
        <dbReference type="EMBL" id="GAI86772.1"/>
    </source>
</evidence>
<sequence length="51" mass="6063">MNRERRVIASSKITRRFQVTLTKEVRERFNLKMGDLILFVVEGDRLLIEKG</sequence>
<dbReference type="Pfam" id="PF04014">
    <property type="entry name" value="MazE_antitoxin"/>
    <property type="match status" value="1"/>
</dbReference>
<organism evidence="2">
    <name type="scientific">marine sediment metagenome</name>
    <dbReference type="NCBI Taxonomy" id="412755"/>
    <lineage>
        <taxon>unclassified sequences</taxon>
        <taxon>metagenomes</taxon>
        <taxon>ecological metagenomes</taxon>
    </lineage>
</organism>
<dbReference type="SUPFAM" id="SSF89447">
    <property type="entry name" value="AbrB/MazE/MraZ-like"/>
    <property type="match status" value="1"/>
</dbReference>
<accession>X1S162</accession>
<dbReference type="EMBL" id="BARW01008706">
    <property type="protein sequence ID" value="GAI86772.1"/>
    <property type="molecule type" value="Genomic_DNA"/>
</dbReference>
<reference evidence="2" key="1">
    <citation type="journal article" date="2014" name="Front. Microbiol.">
        <title>High frequency of phylogenetically diverse reductive dehalogenase-homologous genes in deep subseafloor sedimentary metagenomes.</title>
        <authorList>
            <person name="Kawai M."/>
            <person name="Futagami T."/>
            <person name="Toyoda A."/>
            <person name="Takaki Y."/>
            <person name="Nishi S."/>
            <person name="Hori S."/>
            <person name="Arai W."/>
            <person name="Tsubouchi T."/>
            <person name="Morono Y."/>
            <person name="Uchiyama I."/>
            <person name="Ito T."/>
            <person name="Fujiyama A."/>
            <person name="Inagaki F."/>
            <person name="Takami H."/>
        </authorList>
    </citation>
    <scope>NUCLEOTIDE SEQUENCE</scope>
    <source>
        <strain evidence="2">Expedition CK06-06</strain>
    </source>
</reference>
<comment type="caution">
    <text evidence="2">The sequence shown here is derived from an EMBL/GenBank/DDBJ whole genome shotgun (WGS) entry which is preliminary data.</text>
</comment>
<dbReference type="InterPro" id="IPR037914">
    <property type="entry name" value="SpoVT-AbrB_sf"/>
</dbReference>
<dbReference type="Gene3D" id="2.10.260.10">
    <property type="match status" value="1"/>
</dbReference>
<proteinExistence type="predicted"/>
<evidence type="ECO:0000259" key="1">
    <source>
        <dbReference type="SMART" id="SM00966"/>
    </source>
</evidence>
<dbReference type="SMART" id="SM00966">
    <property type="entry name" value="SpoVT_AbrB"/>
    <property type="match status" value="1"/>
</dbReference>
<dbReference type="AlphaFoldDB" id="X1S162"/>
<dbReference type="GO" id="GO:0003677">
    <property type="term" value="F:DNA binding"/>
    <property type="evidence" value="ECO:0007669"/>
    <property type="project" value="InterPro"/>
</dbReference>
<dbReference type="InterPro" id="IPR007159">
    <property type="entry name" value="SpoVT-AbrB_dom"/>
</dbReference>
<dbReference type="NCBIfam" id="TIGR01439">
    <property type="entry name" value="lp_hng_hel_AbrB"/>
    <property type="match status" value="1"/>
</dbReference>